<comment type="catalytic activity">
    <reaction evidence="4">
        <text>3',3'-c-di-GMP + H2O = 5'-phosphoguanylyl(3'-&gt;5')guanosine + H(+)</text>
        <dbReference type="Rhea" id="RHEA:24902"/>
        <dbReference type="ChEBI" id="CHEBI:15377"/>
        <dbReference type="ChEBI" id="CHEBI:15378"/>
        <dbReference type="ChEBI" id="CHEBI:58754"/>
        <dbReference type="ChEBI" id="CHEBI:58805"/>
        <dbReference type="EC" id="3.1.4.52"/>
    </reaction>
    <physiologicalReaction direction="left-to-right" evidence="4">
        <dbReference type="Rhea" id="RHEA:24903"/>
    </physiologicalReaction>
</comment>
<dbReference type="InterPro" id="IPR035965">
    <property type="entry name" value="PAS-like_dom_sf"/>
</dbReference>
<proteinExistence type="predicted"/>
<dbReference type="InterPro" id="IPR000700">
    <property type="entry name" value="PAS-assoc_C"/>
</dbReference>
<accession>A0A7Z0LNA2</accession>
<dbReference type="InterPro" id="IPR000014">
    <property type="entry name" value="PAS"/>
</dbReference>
<dbReference type="FunFam" id="3.30.70.270:FF:000001">
    <property type="entry name" value="Diguanylate cyclase domain protein"/>
    <property type="match status" value="1"/>
</dbReference>
<evidence type="ECO:0000256" key="5">
    <source>
        <dbReference type="SAM" id="Phobius"/>
    </source>
</evidence>
<dbReference type="Gene3D" id="3.30.450.20">
    <property type="entry name" value="PAS domain"/>
    <property type="match status" value="2"/>
</dbReference>
<dbReference type="InterPro" id="IPR035919">
    <property type="entry name" value="EAL_sf"/>
</dbReference>
<keyword evidence="3" id="KW-0973">c-di-GMP</keyword>
<feature type="domain" description="PAS" evidence="6">
    <location>
        <begin position="478"/>
        <end position="553"/>
    </location>
</feature>
<dbReference type="PROSITE" id="PS50887">
    <property type="entry name" value="GGDEF"/>
    <property type="match status" value="1"/>
</dbReference>
<dbReference type="InterPro" id="IPR013656">
    <property type="entry name" value="PAS_4"/>
</dbReference>
<dbReference type="SMART" id="SM00267">
    <property type="entry name" value="GGDEF"/>
    <property type="match status" value="1"/>
</dbReference>
<dbReference type="InterPro" id="IPR043128">
    <property type="entry name" value="Rev_trsase/Diguanyl_cyclase"/>
</dbReference>
<dbReference type="InterPro" id="IPR001633">
    <property type="entry name" value="EAL_dom"/>
</dbReference>
<dbReference type="Gene3D" id="3.30.70.270">
    <property type="match status" value="1"/>
</dbReference>
<feature type="transmembrane region" description="Helical" evidence="5">
    <location>
        <begin position="73"/>
        <end position="91"/>
    </location>
</feature>
<dbReference type="PANTHER" id="PTHR44757:SF2">
    <property type="entry name" value="BIOFILM ARCHITECTURE MAINTENANCE PROTEIN MBAA"/>
    <property type="match status" value="1"/>
</dbReference>
<evidence type="ECO:0000259" key="8">
    <source>
        <dbReference type="PROSITE" id="PS50883"/>
    </source>
</evidence>
<dbReference type="Proteomes" id="UP000586119">
    <property type="component" value="Unassembled WGS sequence"/>
</dbReference>
<keyword evidence="11" id="KW-1185">Reference proteome</keyword>
<comment type="caution">
    <text evidence="10">The sequence shown here is derived from an EMBL/GenBank/DDBJ whole genome shotgun (WGS) entry which is preliminary data.</text>
</comment>
<dbReference type="CDD" id="cd00130">
    <property type="entry name" value="PAS"/>
    <property type="match status" value="2"/>
</dbReference>
<feature type="transmembrane region" description="Helical" evidence="5">
    <location>
        <begin position="167"/>
        <end position="187"/>
    </location>
</feature>
<dbReference type="SMART" id="SM00086">
    <property type="entry name" value="PAC"/>
    <property type="match status" value="2"/>
</dbReference>
<dbReference type="RefSeq" id="WP_179931345.1">
    <property type="nucleotide sequence ID" value="NZ_JACCDF010000015.1"/>
</dbReference>
<dbReference type="SUPFAM" id="SSF55785">
    <property type="entry name" value="PYP-like sensor domain (PAS domain)"/>
    <property type="match status" value="2"/>
</dbReference>
<feature type="domain" description="PAC" evidence="7">
    <location>
        <begin position="679"/>
        <end position="731"/>
    </location>
</feature>
<keyword evidence="5" id="KW-0472">Membrane</keyword>
<protein>
    <recommendedName>
        <fullName evidence="2">cyclic-guanylate-specific phosphodiesterase</fullName>
        <ecNumber evidence="2">3.1.4.52</ecNumber>
    </recommendedName>
</protein>
<feature type="transmembrane region" description="Helical" evidence="5">
    <location>
        <begin position="41"/>
        <end position="61"/>
    </location>
</feature>
<dbReference type="GO" id="GO:0071111">
    <property type="term" value="F:cyclic-guanylate-specific phosphodiesterase activity"/>
    <property type="evidence" value="ECO:0007669"/>
    <property type="project" value="UniProtKB-EC"/>
</dbReference>
<evidence type="ECO:0000313" key="10">
    <source>
        <dbReference type="EMBL" id="NYS62082.1"/>
    </source>
</evidence>
<evidence type="ECO:0000256" key="1">
    <source>
        <dbReference type="ARBA" id="ARBA00001946"/>
    </source>
</evidence>
<organism evidence="10 11">
    <name type="scientific">Vreelandella salicampi</name>
    <dbReference type="NCBI Taxonomy" id="1449798"/>
    <lineage>
        <taxon>Bacteria</taxon>
        <taxon>Pseudomonadati</taxon>
        <taxon>Pseudomonadota</taxon>
        <taxon>Gammaproteobacteria</taxon>
        <taxon>Oceanospirillales</taxon>
        <taxon>Halomonadaceae</taxon>
        <taxon>Vreelandella</taxon>
    </lineage>
</organism>
<evidence type="ECO:0000259" key="9">
    <source>
        <dbReference type="PROSITE" id="PS50887"/>
    </source>
</evidence>
<dbReference type="NCBIfam" id="TIGR00254">
    <property type="entry name" value="GGDEF"/>
    <property type="match status" value="1"/>
</dbReference>
<dbReference type="InterPro" id="IPR000160">
    <property type="entry name" value="GGDEF_dom"/>
</dbReference>
<dbReference type="Gene3D" id="3.20.20.450">
    <property type="entry name" value="EAL domain"/>
    <property type="match status" value="1"/>
</dbReference>
<dbReference type="Pfam" id="PF13426">
    <property type="entry name" value="PAS_9"/>
    <property type="match status" value="1"/>
</dbReference>
<dbReference type="PROSITE" id="PS50883">
    <property type="entry name" value="EAL"/>
    <property type="match status" value="1"/>
</dbReference>
<dbReference type="PROSITE" id="PS50112">
    <property type="entry name" value="PAS"/>
    <property type="match status" value="2"/>
</dbReference>
<dbReference type="SUPFAM" id="SSF141868">
    <property type="entry name" value="EAL domain-like"/>
    <property type="match status" value="1"/>
</dbReference>
<evidence type="ECO:0000313" key="11">
    <source>
        <dbReference type="Proteomes" id="UP000586119"/>
    </source>
</evidence>
<dbReference type="EC" id="3.1.4.52" evidence="2"/>
<dbReference type="GO" id="GO:0071732">
    <property type="term" value="P:cellular response to nitric oxide"/>
    <property type="evidence" value="ECO:0007669"/>
    <property type="project" value="UniProtKB-ARBA"/>
</dbReference>
<dbReference type="InterPro" id="IPR029787">
    <property type="entry name" value="Nucleotide_cyclase"/>
</dbReference>
<comment type="cofactor">
    <cofactor evidence="1">
        <name>Mg(2+)</name>
        <dbReference type="ChEBI" id="CHEBI:18420"/>
    </cofactor>
</comment>
<dbReference type="CDD" id="cd01949">
    <property type="entry name" value="GGDEF"/>
    <property type="match status" value="1"/>
</dbReference>
<dbReference type="PROSITE" id="PS50113">
    <property type="entry name" value="PAC"/>
    <property type="match status" value="1"/>
</dbReference>
<keyword evidence="5" id="KW-1133">Transmembrane helix</keyword>
<feature type="transmembrane region" description="Helical" evidence="5">
    <location>
        <begin position="199"/>
        <end position="221"/>
    </location>
</feature>
<evidence type="ECO:0000256" key="4">
    <source>
        <dbReference type="ARBA" id="ARBA00051114"/>
    </source>
</evidence>
<dbReference type="Pfam" id="PF00563">
    <property type="entry name" value="EAL"/>
    <property type="match status" value="1"/>
</dbReference>
<feature type="transmembrane region" description="Helical" evidence="5">
    <location>
        <begin position="12"/>
        <end position="35"/>
    </location>
</feature>
<feature type="domain" description="EAL" evidence="8">
    <location>
        <begin position="905"/>
        <end position="1158"/>
    </location>
</feature>
<dbReference type="FunFam" id="3.20.20.450:FF:000001">
    <property type="entry name" value="Cyclic di-GMP phosphodiesterase yahA"/>
    <property type="match status" value="1"/>
</dbReference>
<dbReference type="AlphaFoldDB" id="A0A7Z0LNA2"/>
<dbReference type="SUPFAM" id="SSF55073">
    <property type="entry name" value="Nucleotide cyclase"/>
    <property type="match status" value="1"/>
</dbReference>
<feature type="domain" description="PAS" evidence="6">
    <location>
        <begin position="603"/>
        <end position="682"/>
    </location>
</feature>
<evidence type="ECO:0000256" key="3">
    <source>
        <dbReference type="ARBA" id="ARBA00022636"/>
    </source>
</evidence>
<dbReference type="EMBL" id="JACCDF010000015">
    <property type="protein sequence ID" value="NYS62082.1"/>
    <property type="molecule type" value="Genomic_DNA"/>
</dbReference>
<evidence type="ECO:0000259" key="7">
    <source>
        <dbReference type="PROSITE" id="PS50113"/>
    </source>
</evidence>
<dbReference type="CDD" id="cd01948">
    <property type="entry name" value="EAL"/>
    <property type="match status" value="1"/>
</dbReference>
<feature type="transmembrane region" description="Helical" evidence="5">
    <location>
        <begin position="111"/>
        <end position="126"/>
    </location>
</feature>
<gene>
    <name evidence="10" type="ORF">HZS81_15090</name>
</gene>
<dbReference type="InterPro" id="IPR001610">
    <property type="entry name" value="PAC"/>
</dbReference>
<dbReference type="SMART" id="SM00091">
    <property type="entry name" value="PAS"/>
    <property type="match status" value="2"/>
</dbReference>
<evidence type="ECO:0000259" key="6">
    <source>
        <dbReference type="PROSITE" id="PS50112"/>
    </source>
</evidence>
<feature type="domain" description="GGDEF" evidence="9">
    <location>
        <begin position="763"/>
        <end position="896"/>
    </location>
</feature>
<dbReference type="Pfam" id="PF08448">
    <property type="entry name" value="PAS_4"/>
    <property type="match status" value="1"/>
</dbReference>
<dbReference type="NCBIfam" id="TIGR00229">
    <property type="entry name" value="sensory_box"/>
    <property type="match status" value="2"/>
</dbReference>
<reference evidence="10 11" key="1">
    <citation type="journal article" date="2015" name="Int. J. Syst. Evol. Microbiol.">
        <title>Halomonas salicampi sp. nov., a halotolerant and alkalitolerant bacterium isolated from a saltern soil.</title>
        <authorList>
            <person name="Lee J.C."/>
            <person name="Kim Y.S."/>
            <person name="Yun B.S."/>
            <person name="Whang K.S."/>
        </authorList>
    </citation>
    <scope>NUCLEOTIDE SEQUENCE [LARGE SCALE GENOMIC DNA]</scope>
    <source>
        <strain evidence="10 11">BH103</strain>
    </source>
</reference>
<name>A0A7Z0LNA2_9GAMM</name>
<keyword evidence="5" id="KW-0812">Transmembrane</keyword>
<evidence type="ECO:0000256" key="2">
    <source>
        <dbReference type="ARBA" id="ARBA00012282"/>
    </source>
</evidence>
<feature type="transmembrane region" description="Helical" evidence="5">
    <location>
        <begin position="138"/>
        <end position="155"/>
    </location>
</feature>
<sequence length="1166" mass="128958">MDQSHRRLATQAWLLILMTSSFLMGISSLLIGLVSRLPLPAQWQLSTVGAIALLLVSLGLLTLLRDWPQRRRLIGGLVVALGAFSLGHHLLVPATDNGLSSLTGRSQLSPLPASLLLMIGACYLLPPELKLSRRCYRLVGWLWVGVGVVTLMYPLTSSLPPSSVAGMRSLGSLLFLLLGMALLVIGRQRVHLTMSLPRTAIKVGVLGVAASIMIWLASSWMQHNARLTDANNLVGNIADGMALRIERRVDMIERLATRWQSMREQPDHVVQQIYPVEARTYLDDEPSLQALAYLDPELQIGWRVGREPENLSWLMDQLAEPATRGWLTQQDEQRRRVSWRFPDPAHSSHGLLAVTLDNGQSTMLATIDVAEIIGLQRYLDTAGFNITYTSQDNTWGSLHAHGGHEGITLRTFASHEVALPGGPTFTITAMNGPQPLTTLPGALPVIFGLLGLLFTYQLIISRALVAIRDSQATALQRSEQRFRSLFTQHPDAVFAHNKDGTYESLNPVTEAIAGLSEDTLLGQHFRTVVCEAACSKQDVQRTESAFQRAVSGFPNSYTMCMSRVGNAPQHLDVTMVPIVVDGEVDGVFGIAKDITARIIAEERLHILERSLEASSNGAVIVDVREEGKPVVYVNPAFTRITGYLEQEVIGHAPVFLTGDETAPEDIEQIQAAIRLGNSLSTTFRAYRRDGKLFWNQLFLSPVRDSDQNVTHFIGIMNDISERKEQESQLAYQATHDVLTGLGNRALFSDRLAHDVELSVRHGQTLAVLFIDLDEFKPINDTLGHRVGDQLLISVTDRLRQGLRTSDTLARLGGDEFVLLLPDLGHASEAEDVATRLLEDLNKPHRVHGHELHVSASIGIAVNSGAIDDPERLLQHADMAMYKAKQQGRNTYQLYTEDLDSKLSLRVMLRSELQDAIEHGHLSLHYQPLMDRDGHVDGLEALVRWHHPTKGFISPATFIPIAEETGQIIPLSRWVMKQACQDARQLVAQGLLAGRMAINLSPLQFHRPNFLSTLRNVLNETGLAPAYLELELTEGILMRDTDGAIDTLHALNSMDVSTSIDDFGTGYSSLSYLRDLPIDKIKIDRSFVKDASKSDKNAAICRGIITLAQDLDLRVVAEGIETVEQHDYQMSLGCEVFQGYLFAKPMPLDSLTTWLTLRAQASPFPES</sequence>
<dbReference type="Pfam" id="PF00990">
    <property type="entry name" value="GGDEF"/>
    <property type="match status" value="1"/>
</dbReference>
<dbReference type="SMART" id="SM00052">
    <property type="entry name" value="EAL"/>
    <property type="match status" value="1"/>
</dbReference>
<dbReference type="InterPro" id="IPR052155">
    <property type="entry name" value="Biofilm_reg_signaling"/>
</dbReference>
<dbReference type="PANTHER" id="PTHR44757">
    <property type="entry name" value="DIGUANYLATE CYCLASE DGCP"/>
    <property type="match status" value="1"/>
</dbReference>